<dbReference type="PANTHER" id="PTHR38050">
    <property type="match status" value="1"/>
</dbReference>
<dbReference type="SUPFAM" id="SSF53474">
    <property type="entry name" value="alpha/beta-Hydrolases"/>
    <property type="match status" value="1"/>
</dbReference>
<proteinExistence type="predicted"/>
<evidence type="ECO:0000256" key="1">
    <source>
        <dbReference type="ARBA" id="ARBA00004613"/>
    </source>
</evidence>
<keyword evidence="10" id="KW-1185">Reference proteome</keyword>
<dbReference type="KEGG" id="pseo:OM33_21170"/>
<evidence type="ECO:0000256" key="4">
    <source>
        <dbReference type="ARBA" id="ARBA00022729"/>
    </source>
</evidence>
<evidence type="ECO:0000256" key="7">
    <source>
        <dbReference type="ARBA" id="ARBA00023326"/>
    </source>
</evidence>
<gene>
    <name evidence="9" type="ORF">OM33_21170</name>
</gene>
<keyword evidence="2" id="KW-0964">Secreted</keyword>
<keyword evidence="5" id="KW-0378">Hydrolase</keyword>
<dbReference type="GO" id="GO:0045493">
    <property type="term" value="P:xylan catabolic process"/>
    <property type="evidence" value="ECO:0007669"/>
    <property type="project" value="UniProtKB-KW"/>
</dbReference>
<dbReference type="PROSITE" id="PS51257">
    <property type="entry name" value="PROKAR_LIPOPROTEIN"/>
    <property type="match status" value="1"/>
</dbReference>
<evidence type="ECO:0000313" key="10">
    <source>
        <dbReference type="Proteomes" id="UP000030341"/>
    </source>
</evidence>
<keyword evidence="3" id="KW-0858">Xylan degradation</keyword>
<evidence type="ECO:0000256" key="5">
    <source>
        <dbReference type="ARBA" id="ARBA00022801"/>
    </source>
</evidence>
<dbReference type="InterPro" id="IPR043595">
    <property type="entry name" value="FaeB/C/D"/>
</dbReference>
<dbReference type="Gene3D" id="3.40.50.1820">
    <property type="entry name" value="alpha/beta hydrolase"/>
    <property type="match status" value="1"/>
</dbReference>
<dbReference type="HOGENOM" id="CLU_952708_0_0_6"/>
<dbReference type="EMBL" id="CP009889">
    <property type="protein sequence ID" value="AIY67527.1"/>
    <property type="molecule type" value="Genomic_DNA"/>
</dbReference>
<dbReference type="Proteomes" id="UP000030341">
    <property type="component" value="Chromosome 2"/>
</dbReference>
<evidence type="ECO:0000256" key="6">
    <source>
        <dbReference type="ARBA" id="ARBA00023277"/>
    </source>
</evidence>
<name>A0A0A7ENF9_9GAMM</name>
<evidence type="ECO:0000313" key="9">
    <source>
        <dbReference type="EMBL" id="AIY67527.1"/>
    </source>
</evidence>
<dbReference type="GO" id="GO:0006508">
    <property type="term" value="P:proteolysis"/>
    <property type="evidence" value="ECO:0007669"/>
    <property type="project" value="InterPro"/>
</dbReference>
<keyword evidence="6" id="KW-0119">Carbohydrate metabolism</keyword>
<dbReference type="PANTHER" id="PTHR38050:SF2">
    <property type="entry name" value="FERULOYL ESTERASE C-RELATED"/>
    <property type="match status" value="1"/>
</dbReference>
<keyword evidence="4" id="KW-0732">Signal</keyword>
<keyword evidence="7" id="KW-0624">Polysaccharide degradation</keyword>
<dbReference type="eggNOG" id="COG3509">
    <property type="taxonomic scope" value="Bacteria"/>
</dbReference>
<dbReference type="GO" id="GO:0030600">
    <property type="term" value="F:feruloyl esterase activity"/>
    <property type="evidence" value="ECO:0007669"/>
    <property type="project" value="InterPro"/>
</dbReference>
<comment type="subcellular location">
    <subcellularLocation>
        <location evidence="1">Secreted</location>
    </subcellularLocation>
</comment>
<evidence type="ECO:0000256" key="2">
    <source>
        <dbReference type="ARBA" id="ARBA00022525"/>
    </source>
</evidence>
<organism evidence="9 10">
    <name type="scientific">Pseudoalteromonas piratica</name>
    <dbReference type="NCBI Taxonomy" id="1348114"/>
    <lineage>
        <taxon>Bacteria</taxon>
        <taxon>Pseudomonadati</taxon>
        <taxon>Pseudomonadota</taxon>
        <taxon>Gammaproteobacteria</taxon>
        <taxon>Alteromonadales</taxon>
        <taxon>Pseudoalteromonadaceae</taxon>
        <taxon>Pseudoalteromonas</taxon>
    </lineage>
</organism>
<reference evidence="9 10" key="1">
    <citation type="submission" date="2014-11" db="EMBL/GenBank/DDBJ databases">
        <title>Complete Genome Sequence of Pseudoalteromonas sp. Strain OCN003 Isolated from Kaneohe Bay, Oahu, Hawaii.</title>
        <authorList>
            <person name="Beurmann S."/>
            <person name="Videau P."/>
            <person name="Ushijima B."/>
            <person name="Smith A.M."/>
            <person name="Aeby G.S."/>
            <person name="Callahan S.M."/>
            <person name="Belcaid M."/>
        </authorList>
    </citation>
    <scope>NUCLEOTIDE SEQUENCE [LARGE SCALE GENOMIC DNA]</scope>
    <source>
        <strain evidence="9 10">OCN003</strain>
    </source>
</reference>
<feature type="domain" description="Peptidase S9 prolyl oligopeptidase catalytic" evidence="8">
    <location>
        <begin position="91"/>
        <end position="230"/>
    </location>
</feature>
<evidence type="ECO:0000259" key="8">
    <source>
        <dbReference type="Pfam" id="PF00326"/>
    </source>
</evidence>
<dbReference type="STRING" id="1348114.OM33_21170"/>
<dbReference type="GO" id="GO:0008236">
    <property type="term" value="F:serine-type peptidase activity"/>
    <property type="evidence" value="ECO:0007669"/>
    <property type="project" value="InterPro"/>
</dbReference>
<dbReference type="Pfam" id="PF00326">
    <property type="entry name" value="Peptidase_S9"/>
    <property type="match status" value="1"/>
</dbReference>
<dbReference type="AlphaFoldDB" id="A0A0A7ENF9"/>
<dbReference type="OrthoDB" id="5291933at2"/>
<protein>
    <recommendedName>
        <fullName evidence="8">Peptidase S9 prolyl oligopeptidase catalytic domain-containing protein</fullName>
    </recommendedName>
</protein>
<dbReference type="InterPro" id="IPR001375">
    <property type="entry name" value="Peptidase_S9_cat"/>
</dbReference>
<dbReference type="RefSeq" id="WP_040136596.1">
    <property type="nucleotide sequence ID" value="NZ_CP009889.1"/>
</dbReference>
<dbReference type="GO" id="GO:0005576">
    <property type="term" value="C:extracellular region"/>
    <property type="evidence" value="ECO:0007669"/>
    <property type="project" value="UniProtKB-SubCell"/>
</dbReference>
<evidence type="ECO:0000256" key="3">
    <source>
        <dbReference type="ARBA" id="ARBA00022651"/>
    </source>
</evidence>
<accession>A0A0A7ENF9</accession>
<sequence>MTKITQILILTSCIISGCGGSDSKGGEPIVEQNNNNAVCGIRAIPEGANCLTFEGRDNLVFGDTGKNYKGLILTLHGAPGYMAKVAGIFDAPMLAEKGYLVISPDGNGSAWEWDSSTNTNTSDDTHYISDLIDYAHANYTIEGEKARILGYSAGGFMAYTLACQIPEKLDGIVALAGQFRGDFNACSTTTAVAIHHLHSPSDTDVPINGRASGKIASVENTLNHWLAINGCASQFEQTNHPGVTTSSTGTVTNVWQSCASPVASSKLFSVPHESDYLADKLYLIYQQSMALE</sequence>
<dbReference type="InterPro" id="IPR029058">
    <property type="entry name" value="AB_hydrolase_fold"/>
</dbReference>